<keyword evidence="3 6" id="KW-0812">Transmembrane</keyword>
<evidence type="ECO:0000256" key="3">
    <source>
        <dbReference type="ARBA" id="ARBA00022692"/>
    </source>
</evidence>
<dbReference type="PANTHER" id="PTHR35007:SF1">
    <property type="entry name" value="PILUS ASSEMBLY PROTEIN"/>
    <property type="match status" value="1"/>
</dbReference>
<dbReference type="EMBL" id="FQZR01000002">
    <property type="protein sequence ID" value="SHI81290.1"/>
    <property type="molecule type" value="Genomic_DNA"/>
</dbReference>
<feature type="transmembrane region" description="Helical" evidence="6">
    <location>
        <begin position="117"/>
        <end position="136"/>
    </location>
</feature>
<feature type="transmembrane region" description="Helical" evidence="6">
    <location>
        <begin position="263"/>
        <end position="282"/>
    </location>
</feature>
<comment type="caution">
    <text evidence="8">The sequence shown here is derived from an EMBL/GenBank/DDBJ whole genome shotgun (WGS) entry which is preliminary data.</text>
</comment>
<keyword evidence="2" id="KW-1003">Cell membrane</keyword>
<dbReference type="Gene3D" id="1.20.81.30">
    <property type="entry name" value="Type II secretion system (T2SS), domain F"/>
    <property type="match status" value="1"/>
</dbReference>
<evidence type="ECO:0000256" key="4">
    <source>
        <dbReference type="ARBA" id="ARBA00022989"/>
    </source>
</evidence>
<name>A0A8G2C8G9_9BACT</name>
<feature type="transmembrane region" description="Helical" evidence="6">
    <location>
        <begin position="12"/>
        <end position="31"/>
    </location>
</feature>
<dbReference type="Proteomes" id="UP000184001">
    <property type="component" value="Unassembled WGS sequence"/>
</dbReference>
<evidence type="ECO:0000313" key="8">
    <source>
        <dbReference type="EMBL" id="SHI81290.1"/>
    </source>
</evidence>
<dbReference type="InterPro" id="IPR018076">
    <property type="entry name" value="T2SS_GspF_dom"/>
</dbReference>
<feature type="domain" description="Type II secretion system protein GspF" evidence="7">
    <location>
        <begin position="155"/>
        <end position="278"/>
    </location>
</feature>
<proteinExistence type="predicted"/>
<feature type="transmembrane region" description="Helical" evidence="6">
    <location>
        <begin position="83"/>
        <end position="111"/>
    </location>
</feature>
<protein>
    <submittedName>
        <fullName evidence="8">Tight adherence protein B</fullName>
    </submittedName>
</protein>
<dbReference type="GO" id="GO:0005886">
    <property type="term" value="C:plasma membrane"/>
    <property type="evidence" value="ECO:0007669"/>
    <property type="project" value="UniProtKB-SubCell"/>
</dbReference>
<comment type="subcellular location">
    <subcellularLocation>
        <location evidence="1">Cell membrane</location>
        <topology evidence="1">Multi-pass membrane protein</topology>
    </subcellularLocation>
</comment>
<evidence type="ECO:0000256" key="5">
    <source>
        <dbReference type="ARBA" id="ARBA00023136"/>
    </source>
</evidence>
<dbReference type="RefSeq" id="WP_020002195.1">
    <property type="nucleotide sequence ID" value="NZ_CP192219.1"/>
</dbReference>
<evidence type="ECO:0000259" key="7">
    <source>
        <dbReference type="Pfam" id="PF00482"/>
    </source>
</evidence>
<evidence type="ECO:0000256" key="6">
    <source>
        <dbReference type="SAM" id="Phobius"/>
    </source>
</evidence>
<organism evidence="8 9">
    <name type="scientific">Halodesulfovibrio aestuarii</name>
    <dbReference type="NCBI Taxonomy" id="126333"/>
    <lineage>
        <taxon>Bacteria</taxon>
        <taxon>Pseudomonadati</taxon>
        <taxon>Thermodesulfobacteriota</taxon>
        <taxon>Desulfovibrionia</taxon>
        <taxon>Desulfovibrionales</taxon>
        <taxon>Desulfovibrionaceae</taxon>
        <taxon>Halodesulfovibrio</taxon>
    </lineage>
</organism>
<dbReference type="PANTHER" id="PTHR35007">
    <property type="entry name" value="INTEGRAL MEMBRANE PROTEIN-RELATED"/>
    <property type="match status" value="1"/>
</dbReference>
<gene>
    <name evidence="8" type="ORF">SAMN05660830_01080</name>
</gene>
<accession>A0A8G2C8G9</accession>
<evidence type="ECO:0000256" key="1">
    <source>
        <dbReference type="ARBA" id="ARBA00004651"/>
    </source>
</evidence>
<sequence length="322" mass="36076">MNIDLPPIALTAGLSAFFLALSIMGVIGFLMRKYGKIGTRIQKASTGERSSDVNLFRQEQLSEIDWMNSLLKRLPFVRSVHRLLLQASVPFSVNIFFILCIAAPICSYLILKELISYPWIVACCSAGVAAIPWIWVTMRKDARRTKFLQQLPDALDALARALRAGHALNSGLRILADEYGKPLGEEFKITLQEINLGMSMERALTNLMERVDLPSLRFFAVSLIIQREVGGNLAEIVETISYLVREHYKLIGRVRVLSAEGRFSAIVFILLPIAIAGAIFYLNPTYLNLLVTHPQGNIVLKVGLFLMVCGVFTMYRMIKIKV</sequence>
<evidence type="ECO:0000256" key="2">
    <source>
        <dbReference type="ARBA" id="ARBA00022475"/>
    </source>
</evidence>
<keyword evidence="5 6" id="KW-0472">Membrane</keyword>
<dbReference type="InterPro" id="IPR042094">
    <property type="entry name" value="T2SS_GspF_sf"/>
</dbReference>
<keyword evidence="4 6" id="KW-1133">Transmembrane helix</keyword>
<feature type="transmembrane region" description="Helical" evidence="6">
    <location>
        <begin position="298"/>
        <end position="318"/>
    </location>
</feature>
<dbReference type="AlphaFoldDB" id="A0A8G2C8G9"/>
<dbReference type="Pfam" id="PF00482">
    <property type="entry name" value="T2SSF"/>
    <property type="match status" value="1"/>
</dbReference>
<evidence type="ECO:0000313" key="9">
    <source>
        <dbReference type="Proteomes" id="UP000184001"/>
    </source>
</evidence>
<reference evidence="8 9" key="1">
    <citation type="submission" date="2016-11" db="EMBL/GenBank/DDBJ databases">
        <authorList>
            <person name="Varghese N."/>
            <person name="Submissions S."/>
        </authorList>
    </citation>
    <scope>NUCLEOTIDE SEQUENCE [LARGE SCALE GENOMIC DNA]</scope>
    <source>
        <strain evidence="8 9">DSM 17919</strain>
    </source>
</reference>